<organism evidence="1 2">
    <name type="scientific">Brassica napus</name>
    <name type="common">Rape</name>
    <dbReference type="NCBI Taxonomy" id="3708"/>
    <lineage>
        <taxon>Eukaryota</taxon>
        <taxon>Viridiplantae</taxon>
        <taxon>Streptophyta</taxon>
        <taxon>Embryophyta</taxon>
        <taxon>Tracheophyta</taxon>
        <taxon>Spermatophyta</taxon>
        <taxon>Magnoliopsida</taxon>
        <taxon>eudicotyledons</taxon>
        <taxon>Gunneridae</taxon>
        <taxon>Pentapetalae</taxon>
        <taxon>rosids</taxon>
        <taxon>malvids</taxon>
        <taxon>Brassicales</taxon>
        <taxon>Brassicaceae</taxon>
        <taxon>Brassiceae</taxon>
        <taxon>Brassica</taxon>
    </lineage>
</organism>
<protein>
    <submittedName>
        <fullName evidence="1">BnaCnng64250D protein</fullName>
    </submittedName>
</protein>
<sequence length="51" mass="6147">MMVNCRRILRWLWTPQREVPAHRNADCWCSIRGQNSVSRAFFCSYHSPLCY</sequence>
<keyword evidence="2" id="KW-1185">Reference proteome</keyword>
<evidence type="ECO:0000313" key="2">
    <source>
        <dbReference type="Proteomes" id="UP000028999"/>
    </source>
</evidence>
<evidence type="ECO:0000313" key="1">
    <source>
        <dbReference type="EMBL" id="CDY69572.1"/>
    </source>
</evidence>
<dbReference type="Gramene" id="CDY69572">
    <property type="protein sequence ID" value="CDY69572"/>
    <property type="gene ID" value="GSBRNA2T00088876001"/>
</dbReference>
<accession>A0A078JVK9</accession>
<dbReference type="PaxDb" id="3708-A0A078JVK9"/>
<dbReference type="Proteomes" id="UP000028999">
    <property type="component" value="Unassembled WGS sequence"/>
</dbReference>
<dbReference type="EMBL" id="LK039747">
    <property type="protein sequence ID" value="CDY69572.1"/>
    <property type="molecule type" value="Genomic_DNA"/>
</dbReference>
<proteinExistence type="predicted"/>
<dbReference type="AlphaFoldDB" id="A0A078JVK9"/>
<name>A0A078JVK9_BRANA</name>
<reference evidence="1 2" key="1">
    <citation type="journal article" date="2014" name="Science">
        <title>Plant genetics. Early allopolyploid evolution in the post-Neolithic Brassica napus oilseed genome.</title>
        <authorList>
            <person name="Chalhoub B."/>
            <person name="Denoeud F."/>
            <person name="Liu S."/>
            <person name="Parkin I.A."/>
            <person name="Tang H."/>
            <person name="Wang X."/>
            <person name="Chiquet J."/>
            <person name="Belcram H."/>
            <person name="Tong C."/>
            <person name="Samans B."/>
            <person name="Correa M."/>
            <person name="Da Silva C."/>
            <person name="Just J."/>
            <person name="Falentin C."/>
            <person name="Koh C.S."/>
            <person name="Le Clainche I."/>
            <person name="Bernard M."/>
            <person name="Bento P."/>
            <person name="Noel B."/>
            <person name="Labadie K."/>
            <person name="Alberti A."/>
            <person name="Charles M."/>
            <person name="Arnaud D."/>
            <person name="Guo H."/>
            <person name="Daviaud C."/>
            <person name="Alamery S."/>
            <person name="Jabbari K."/>
            <person name="Zhao M."/>
            <person name="Edger P.P."/>
            <person name="Chelaifa H."/>
            <person name="Tack D."/>
            <person name="Lassalle G."/>
            <person name="Mestiri I."/>
            <person name="Schnel N."/>
            <person name="Le Paslier M.C."/>
            <person name="Fan G."/>
            <person name="Renault V."/>
            <person name="Bayer P.E."/>
            <person name="Golicz A.A."/>
            <person name="Manoli S."/>
            <person name="Lee T.H."/>
            <person name="Thi V.H."/>
            <person name="Chalabi S."/>
            <person name="Hu Q."/>
            <person name="Fan C."/>
            <person name="Tollenaere R."/>
            <person name="Lu Y."/>
            <person name="Battail C."/>
            <person name="Shen J."/>
            <person name="Sidebottom C.H."/>
            <person name="Wang X."/>
            <person name="Canaguier A."/>
            <person name="Chauveau A."/>
            <person name="Berard A."/>
            <person name="Deniot G."/>
            <person name="Guan M."/>
            <person name="Liu Z."/>
            <person name="Sun F."/>
            <person name="Lim Y.P."/>
            <person name="Lyons E."/>
            <person name="Town C.D."/>
            <person name="Bancroft I."/>
            <person name="Wang X."/>
            <person name="Meng J."/>
            <person name="Ma J."/>
            <person name="Pires J.C."/>
            <person name="King G.J."/>
            <person name="Brunel D."/>
            <person name="Delourme R."/>
            <person name="Renard M."/>
            <person name="Aury J.M."/>
            <person name="Adams K.L."/>
            <person name="Batley J."/>
            <person name="Snowdon R.J."/>
            <person name="Tost J."/>
            <person name="Edwards D."/>
            <person name="Zhou Y."/>
            <person name="Hua W."/>
            <person name="Sharpe A.G."/>
            <person name="Paterson A.H."/>
            <person name="Guan C."/>
            <person name="Wincker P."/>
        </authorList>
    </citation>
    <scope>NUCLEOTIDE SEQUENCE [LARGE SCALE GENOMIC DNA]</scope>
    <source>
        <strain evidence="2">cv. Darmor-bzh</strain>
    </source>
</reference>
<gene>
    <name evidence="1" type="primary">BnaCnng64250D</name>
    <name evidence="1" type="ORF">GSBRNA2T00088876001</name>
</gene>